<dbReference type="Pfam" id="PF00501">
    <property type="entry name" value="AMP-binding"/>
    <property type="match status" value="1"/>
</dbReference>
<evidence type="ECO:0000256" key="9">
    <source>
        <dbReference type="ARBA" id="ARBA00024532"/>
    </source>
</evidence>
<keyword evidence="4 13" id="KW-0276">Fatty acid metabolism</keyword>
<comment type="catalytic activity">
    <reaction evidence="12">
        <text>hexadecanoate + ATP + CoA = hexadecanoyl-CoA + AMP + diphosphate</text>
        <dbReference type="Rhea" id="RHEA:30751"/>
        <dbReference type="ChEBI" id="CHEBI:7896"/>
        <dbReference type="ChEBI" id="CHEBI:30616"/>
        <dbReference type="ChEBI" id="CHEBI:33019"/>
        <dbReference type="ChEBI" id="CHEBI:57287"/>
        <dbReference type="ChEBI" id="CHEBI:57379"/>
        <dbReference type="ChEBI" id="CHEBI:456215"/>
    </reaction>
    <physiologicalReaction direction="left-to-right" evidence="12">
        <dbReference type="Rhea" id="RHEA:30752"/>
    </physiologicalReaction>
</comment>
<comment type="caution">
    <text evidence="15">The sequence shown here is derived from an EMBL/GenBank/DDBJ whole genome shotgun (WGS) entry which is preliminary data.</text>
</comment>
<dbReference type="PANTHER" id="PTHR43272">
    <property type="entry name" value="LONG-CHAIN-FATTY-ACID--COA LIGASE"/>
    <property type="match status" value="1"/>
</dbReference>
<accession>A0A9Q0YI43</accession>
<keyword evidence="2 13" id="KW-0436">Ligase</keyword>
<dbReference type="OrthoDB" id="1700726at2759"/>
<evidence type="ECO:0000256" key="5">
    <source>
        <dbReference type="ARBA" id="ARBA00022840"/>
    </source>
</evidence>
<evidence type="ECO:0000256" key="4">
    <source>
        <dbReference type="ARBA" id="ARBA00022832"/>
    </source>
</evidence>
<evidence type="ECO:0000256" key="2">
    <source>
        <dbReference type="ARBA" id="ARBA00022598"/>
    </source>
</evidence>
<comment type="similarity">
    <text evidence="1 13">Belongs to the ATP-dependent AMP-binding enzyme family.</text>
</comment>
<dbReference type="PANTHER" id="PTHR43272:SF107">
    <property type="entry name" value="LONG-CHAIN-FATTY-ACID--COA LIGASE 5"/>
    <property type="match status" value="1"/>
</dbReference>
<evidence type="ECO:0000256" key="11">
    <source>
        <dbReference type="ARBA" id="ARBA00024565"/>
    </source>
</evidence>
<dbReference type="InterPro" id="IPR045311">
    <property type="entry name" value="LC-FACS_euk"/>
</dbReference>
<keyword evidence="5 13" id="KW-0067">ATP-binding</keyword>
<keyword evidence="13" id="KW-0443">Lipid metabolism</keyword>
<dbReference type="GO" id="GO:0047676">
    <property type="term" value="F:arachidonate-CoA ligase activity"/>
    <property type="evidence" value="ECO:0007669"/>
    <property type="project" value="UniProtKB-EC"/>
</dbReference>
<evidence type="ECO:0000256" key="1">
    <source>
        <dbReference type="ARBA" id="ARBA00006432"/>
    </source>
</evidence>
<dbReference type="InterPro" id="IPR042099">
    <property type="entry name" value="ANL_N_sf"/>
</dbReference>
<evidence type="ECO:0000313" key="16">
    <source>
        <dbReference type="Proteomes" id="UP001152320"/>
    </source>
</evidence>
<comment type="catalytic activity">
    <reaction evidence="7">
        <text>a long-chain fatty acid + ATP + CoA = a long-chain fatty acyl-CoA + AMP + diphosphate</text>
        <dbReference type="Rhea" id="RHEA:15421"/>
        <dbReference type="ChEBI" id="CHEBI:30616"/>
        <dbReference type="ChEBI" id="CHEBI:33019"/>
        <dbReference type="ChEBI" id="CHEBI:57287"/>
        <dbReference type="ChEBI" id="CHEBI:57560"/>
        <dbReference type="ChEBI" id="CHEBI:83139"/>
        <dbReference type="ChEBI" id="CHEBI:456215"/>
        <dbReference type="EC" id="6.2.1.3"/>
    </reaction>
    <physiologicalReaction direction="left-to-right" evidence="7">
        <dbReference type="Rhea" id="RHEA:15422"/>
    </physiologicalReaction>
</comment>
<feature type="domain" description="AMP-dependent synthetase/ligase" evidence="14">
    <location>
        <begin position="104"/>
        <end position="505"/>
    </location>
</feature>
<evidence type="ECO:0000256" key="7">
    <source>
        <dbReference type="ARBA" id="ARBA00024484"/>
    </source>
</evidence>
<dbReference type="EMBL" id="JAIZAY010000020">
    <property type="protein sequence ID" value="KAJ8022975.1"/>
    <property type="molecule type" value="Genomic_DNA"/>
</dbReference>
<evidence type="ECO:0000256" key="10">
    <source>
        <dbReference type="ARBA" id="ARBA00024548"/>
    </source>
</evidence>
<dbReference type="EC" id="6.2.1.3" evidence="13"/>
<evidence type="ECO:0000259" key="14">
    <source>
        <dbReference type="Pfam" id="PF00501"/>
    </source>
</evidence>
<dbReference type="AlphaFoldDB" id="A0A9Q0YI43"/>
<comment type="function">
    <text evidence="13">Catalyzes the conversion of long-chain fatty acids to their active form acyl-CoAs for both synthesis of cellular lipids, and degradation via beta-oxidation.</text>
</comment>
<keyword evidence="3 13" id="KW-0547">Nucleotide-binding</keyword>
<dbReference type="InterPro" id="IPR020845">
    <property type="entry name" value="AMP-binding_CS"/>
</dbReference>
<dbReference type="Gene3D" id="3.40.50.12780">
    <property type="entry name" value="N-terminal domain of ligase-like"/>
    <property type="match status" value="1"/>
</dbReference>
<dbReference type="GO" id="GO:0016020">
    <property type="term" value="C:membrane"/>
    <property type="evidence" value="ECO:0007669"/>
    <property type="project" value="TreeGrafter"/>
</dbReference>
<protein>
    <recommendedName>
        <fullName evidence="13">Long-chain-fatty-acid--CoA ligase</fullName>
        <ecNumber evidence="13">6.2.1.3</ecNumber>
    </recommendedName>
</protein>
<evidence type="ECO:0000256" key="12">
    <source>
        <dbReference type="ARBA" id="ARBA00049139"/>
    </source>
</evidence>
<gene>
    <name evidence="15" type="ORF">HOLleu_38025</name>
</gene>
<evidence type="ECO:0000256" key="6">
    <source>
        <dbReference type="ARBA" id="ARBA00024469"/>
    </source>
</evidence>
<evidence type="ECO:0000256" key="8">
    <source>
        <dbReference type="ARBA" id="ARBA00024495"/>
    </source>
</evidence>
<name>A0A9Q0YI43_HOLLE</name>
<dbReference type="GO" id="GO:0005524">
    <property type="term" value="F:ATP binding"/>
    <property type="evidence" value="ECO:0007669"/>
    <property type="project" value="UniProtKB-KW"/>
</dbReference>
<sequence>MEKIYQFVSEYPRLVFGTTAAVMFGTSLALRFSPETQQRVDFSCQSIQLEGPEGIRVSTLNDVTNGEYFRKYDEFNNLYESFLAGEKLSNNGPCMGHRPPGSKEYVWKTYSEIREQAQRFGSGLIQKGFKGGDTSYLGIYSINREEWAVTDIACTAYNITTIPLYDTLGETSTKYIINLVGIPVIVCDTFQKVHRLLDQKPELKTMKLIIVAENEIPENILSKARAVGVDLTTYNEIVELGKQHLQEPTPAGTDDLYTICFTSGTTGDPKGVMLTHGNQLCMAGSVNAVGISFNNQDTHFSYLPLAHSFERTMLWVSLACGTKYGFYSGDARKIVEDASILKPTIFVGVPRVLNRIYDKATSAVNEASFVKRMVFNLAFSSKRAAVLKGVVTKDSIWDKLVFKKIQDLLGGCVRLMISGGAPASPEVLIFMRTVFGVTVIEAYGQTECTAAATVTIAGDNEAGHVGPPIPCCMVKLVDVPEKDYYAKDGKGEVCFKGSNVFQGYFKKPDLTAEVLDQDGWLHSGDIGLWQTNGTLKIIDRKKHIFKLSHGEYISPEKLENIYVSCPLIAQVFVYGNSNQAHVVAMVIPDEEELIKRATTNQWKGTFKELCSSEDVKTEIKKEMKTAGENAKLLGFQKVKDIFLLSEPMSIENGLLTPSLKSRRAVIEKKFRQSLDNLYNT</sequence>
<keyword evidence="16" id="KW-1185">Reference proteome</keyword>
<dbReference type="SUPFAM" id="SSF56801">
    <property type="entry name" value="Acetyl-CoA synthetase-like"/>
    <property type="match status" value="1"/>
</dbReference>
<comment type="catalytic activity">
    <reaction evidence="10">
        <text>(5Z,8Z,11Z,14Z)-eicosatetraenoate + ATP + CoA = (5Z,8Z,11Z,14Z)-eicosatetraenoyl-CoA + AMP + diphosphate</text>
        <dbReference type="Rhea" id="RHEA:19713"/>
        <dbReference type="ChEBI" id="CHEBI:30616"/>
        <dbReference type="ChEBI" id="CHEBI:32395"/>
        <dbReference type="ChEBI" id="CHEBI:33019"/>
        <dbReference type="ChEBI" id="CHEBI:57287"/>
        <dbReference type="ChEBI" id="CHEBI:57368"/>
        <dbReference type="ChEBI" id="CHEBI:456215"/>
        <dbReference type="EC" id="6.2.1.15"/>
    </reaction>
    <physiologicalReaction direction="left-to-right" evidence="10">
        <dbReference type="Rhea" id="RHEA:19714"/>
    </physiologicalReaction>
</comment>
<evidence type="ECO:0000256" key="13">
    <source>
        <dbReference type="RuleBase" id="RU369030"/>
    </source>
</evidence>
<proteinExistence type="inferred from homology"/>
<comment type="catalytic activity">
    <reaction evidence="11">
        <text>(E)-hexadec-2-enoate + ATP + CoA = (2E)-hexadecenoyl-CoA + AMP + diphosphate</text>
        <dbReference type="Rhea" id="RHEA:36139"/>
        <dbReference type="ChEBI" id="CHEBI:30616"/>
        <dbReference type="ChEBI" id="CHEBI:33019"/>
        <dbReference type="ChEBI" id="CHEBI:57287"/>
        <dbReference type="ChEBI" id="CHEBI:61526"/>
        <dbReference type="ChEBI" id="CHEBI:72745"/>
        <dbReference type="ChEBI" id="CHEBI:456215"/>
    </reaction>
    <physiologicalReaction direction="left-to-right" evidence="11">
        <dbReference type="Rhea" id="RHEA:36140"/>
    </physiologicalReaction>
</comment>
<dbReference type="GO" id="GO:0005783">
    <property type="term" value="C:endoplasmic reticulum"/>
    <property type="evidence" value="ECO:0007669"/>
    <property type="project" value="TreeGrafter"/>
</dbReference>
<reference evidence="15" key="1">
    <citation type="submission" date="2021-10" db="EMBL/GenBank/DDBJ databases">
        <title>Tropical sea cucumber genome reveals ecological adaptation and Cuvierian tubules defense mechanism.</title>
        <authorList>
            <person name="Chen T."/>
        </authorList>
    </citation>
    <scope>NUCLEOTIDE SEQUENCE</scope>
    <source>
        <strain evidence="15">Nanhai2018</strain>
        <tissue evidence="15">Muscle</tissue>
    </source>
</reference>
<dbReference type="CDD" id="cd05927">
    <property type="entry name" value="LC-FACS_euk"/>
    <property type="match status" value="1"/>
</dbReference>
<comment type="catalytic activity">
    <reaction evidence="8">
        <text>12-hydroxy-(5Z,8Z,10E,14Z)-eicosatetraenoate + ATP + CoA = 12-hydroxy-(5Z,8Z,10E,14Z)-eicosatetraenoyl-CoA + AMP + diphosphate</text>
        <dbReference type="Rhea" id="RHEA:52112"/>
        <dbReference type="ChEBI" id="CHEBI:30616"/>
        <dbReference type="ChEBI" id="CHEBI:33019"/>
        <dbReference type="ChEBI" id="CHEBI:57287"/>
        <dbReference type="ChEBI" id="CHEBI:90718"/>
        <dbReference type="ChEBI" id="CHEBI:136408"/>
        <dbReference type="ChEBI" id="CHEBI:456215"/>
    </reaction>
    <physiologicalReaction direction="left-to-right" evidence="8">
        <dbReference type="Rhea" id="RHEA:52113"/>
    </physiologicalReaction>
</comment>
<dbReference type="Proteomes" id="UP001152320">
    <property type="component" value="Chromosome 20"/>
</dbReference>
<comment type="catalytic activity">
    <reaction evidence="9">
        <text>15-hydroxy-(5Z,8Z,11Z,13E)-eicosatetraenoate + ATP + CoA = 15-hydroxy-(5Z,8Z,11Z,13E)-eicosatetraenoyl-CoA + AMP + diphosphate</text>
        <dbReference type="Rhea" id="RHEA:52116"/>
        <dbReference type="ChEBI" id="CHEBI:30616"/>
        <dbReference type="ChEBI" id="CHEBI:33019"/>
        <dbReference type="ChEBI" id="CHEBI:57287"/>
        <dbReference type="ChEBI" id="CHEBI:78832"/>
        <dbReference type="ChEBI" id="CHEBI:136409"/>
        <dbReference type="ChEBI" id="CHEBI:456215"/>
    </reaction>
    <physiologicalReaction direction="left-to-right" evidence="9">
        <dbReference type="Rhea" id="RHEA:52117"/>
    </physiologicalReaction>
</comment>
<evidence type="ECO:0000313" key="15">
    <source>
        <dbReference type="EMBL" id="KAJ8022975.1"/>
    </source>
</evidence>
<comment type="catalytic activity">
    <reaction evidence="6">
        <text>5-hydroxy-(6E,8Z,11Z,14Z)-eicosatetraenoate + ATP + CoA = 5-hydroxy-(6E,8Z,11Z,14Z)-eicosatetraenoyl-CoA + AMP + diphosphate</text>
        <dbReference type="Rhea" id="RHEA:52108"/>
        <dbReference type="ChEBI" id="CHEBI:30616"/>
        <dbReference type="ChEBI" id="CHEBI:33019"/>
        <dbReference type="ChEBI" id="CHEBI:57287"/>
        <dbReference type="ChEBI" id="CHEBI:65341"/>
        <dbReference type="ChEBI" id="CHEBI:136407"/>
        <dbReference type="ChEBI" id="CHEBI:456215"/>
    </reaction>
    <physiologicalReaction direction="left-to-right" evidence="6">
        <dbReference type="Rhea" id="RHEA:52109"/>
    </physiologicalReaction>
</comment>
<dbReference type="InterPro" id="IPR000873">
    <property type="entry name" value="AMP-dep_synth/lig_dom"/>
</dbReference>
<dbReference type="PROSITE" id="PS00455">
    <property type="entry name" value="AMP_BINDING"/>
    <property type="match status" value="1"/>
</dbReference>
<evidence type="ECO:0000256" key="3">
    <source>
        <dbReference type="ARBA" id="ARBA00022741"/>
    </source>
</evidence>
<organism evidence="15 16">
    <name type="scientific">Holothuria leucospilota</name>
    <name type="common">Black long sea cucumber</name>
    <name type="synonym">Mertensiothuria leucospilota</name>
    <dbReference type="NCBI Taxonomy" id="206669"/>
    <lineage>
        <taxon>Eukaryota</taxon>
        <taxon>Metazoa</taxon>
        <taxon>Echinodermata</taxon>
        <taxon>Eleutherozoa</taxon>
        <taxon>Echinozoa</taxon>
        <taxon>Holothuroidea</taxon>
        <taxon>Aspidochirotacea</taxon>
        <taxon>Aspidochirotida</taxon>
        <taxon>Holothuriidae</taxon>
        <taxon>Holothuria</taxon>
    </lineage>
</organism>